<dbReference type="InterPro" id="IPR004300">
    <property type="entry name" value="Glyco_hydro_57_N"/>
</dbReference>
<dbReference type="AlphaFoldDB" id="X1SBW0"/>
<feature type="non-terminal residue" evidence="4">
    <location>
        <position position="1"/>
    </location>
</feature>
<dbReference type="PANTHER" id="PTHR36306">
    <property type="entry name" value="ALPHA-AMYLASE-RELATED-RELATED"/>
    <property type="match status" value="1"/>
</dbReference>
<reference evidence="4" key="1">
    <citation type="journal article" date="2014" name="Front. Microbiol.">
        <title>High frequency of phylogenetically diverse reductive dehalogenase-homologous genes in deep subseafloor sedimentary metagenomes.</title>
        <authorList>
            <person name="Kawai M."/>
            <person name="Futagami T."/>
            <person name="Toyoda A."/>
            <person name="Takaki Y."/>
            <person name="Nishi S."/>
            <person name="Hori S."/>
            <person name="Arai W."/>
            <person name="Tsubouchi T."/>
            <person name="Morono Y."/>
            <person name="Uchiyama I."/>
            <person name="Ito T."/>
            <person name="Fujiyama A."/>
            <person name="Inagaki F."/>
            <person name="Takami H."/>
        </authorList>
    </citation>
    <scope>NUCLEOTIDE SEQUENCE</scope>
    <source>
        <strain evidence="4">Expedition CK06-06</strain>
    </source>
</reference>
<feature type="domain" description="Glycoside hydrolase family 57 N-terminal" evidence="3">
    <location>
        <begin position="3"/>
        <end position="115"/>
    </location>
</feature>
<gene>
    <name evidence="4" type="ORF">S12H4_23640</name>
</gene>
<evidence type="ECO:0000313" key="4">
    <source>
        <dbReference type="EMBL" id="GAI72920.1"/>
    </source>
</evidence>
<organism evidence="4">
    <name type="scientific">marine sediment metagenome</name>
    <dbReference type="NCBI Taxonomy" id="412755"/>
    <lineage>
        <taxon>unclassified sequences</taxon>
        <taxon>metagenomes</taxon>
        <taxon>ecological metagenomes</taxon>
    </lineage>
</organism>
<dbReference type="GO" id="GO:0003824">
    <property type="term" value="F:catalytic activity"/>
    <property type="evidence" value="ECO:0007669"/>
    <property type="project" value="InterPro"/>
</dbReference>
<dbReference type="InterPro" id="IPR011330">
    <property type="entry name" value="Glyco_hydro/deAcase_b/a-brl"/>
</dbReference>
<dbReference type="PANTHER" id="PTHR36306:SF1">
    <property type="entry name" value="ALPHA-AMYLASE-RELATED"/>
    <property type="match status" value="1"/>
</dbReference>
<proteinExistence type="inferred from homology"/>
<keyword evidence="2" id="KW-0119">Carbohydrate metabolism</keyword>
<dbReference type="EMBL" id="BARW01012609">
    <property type="protein sequence ID" value="GAI72920.1"/>
    <property type="molecule type" value="Genomic_DNA"/>
</dbReference>
<accession>X1SBW0</accession>
<feature type="non-terminal residue" evidence="4">
    <location>
        <position position="193"/>
    </location>
</feature>
<dbReference type="GO" id="GO:0005975">
    <property type="term" value="P:carbohydrate metabolic process"/>
    <property type="evidence" value="ECO:0007669"/>
    <property type="project" value="InterPro"/>
</dbReference>
<name>X1SBW0_9ZZZZ</name>
<comment type="similarity">
    <text evidence="1">Belongs to the glycosyl hydrolase 57 family.</text>
</comment>
<dbReference type="SUPFAM" id="SSF88713">
    <property type="entry name" value="Glycoside hydrolase/deacetylase"/>
    <property type="match status" value="1"/>
</dbReference>
<evidence type="ECO:0000256" key="1">
    <source>
        <dbReference type="ARBA" id="ARBA00006821"/>
    </source>
</evidence>
<protein>
    <recommendedName>
        <fullName evidence="3">Glycoside hydrolase family 57 N-terminal domain-containing protein</fullName>
    </recommendedName>
</protein>
<comment type="caution">
    <text evidence="4">The sequence shown here is derived from an EMBL/GenBank/DDBJ whole genome shotgun (WGS) entry which is preliminary data.</text>
</comment>
<dbReference type="InterPro" id="IPR052046">
    <property type="entry name" value="GH57_Enzymes"/>
</dbReference>
<dbReference type="Pfam" id="PF03065">
    <property type="entry name" value="Glyco_hydro_57"/>
    <property type="match status" value="1"/>
</dbReference>
<evidence type="ECO:0000259" key="3">
    <source>
        <dbReference type="Pfam" id="PF03065"/>
    </source>
</evidence>
<sequence length="193" mass="22655">TNYVYYNAINPKLKVLLKNFKLSDDIAFRFSNQGWNEYPLTAAKYVNWLSNLDSKEETINLYMDYETFGEHQNAETGIFNFLKDLPKKVFKKKNMTFSTPAEVADNLQPIAAVQVPHSISWADEERDLTAWLGNDMQEDAFNRLYSITDKINKCKDKKILTDWKYLQASDHFYYMCTKVFSDGDVHSYFNPFE</sequence>
<evidence type="ECO:0000256" key="2">
    <source>
        <dbReference type="ARBA" id="ARBA00023277"/>
    </source>
</evidence>